<dbReference type="AlphaFoldDB" id="A0A0F9EEQ2"/>
<name>A0A0F9EEQ2_9ZZZZ</name>
<comment type="caution">
    <text evidence="1">The sequence shown here is derived from an EMBL/GenBank/DDBJ whole genome shotgun (WGS) entry which is preliminary data.</text>
</comment>
<dbReference type="EMBL" id="LAZR01025232">
    <property type="protein sequence ID" value="KKL72568.1"/>
    <property type="molecule type" value="Genomic_DNA"/>
</dbReference>
<proteinExistence type="predicted"/>
<organism evidence="1">
    <name type="scientific">marine sediment metagenome</name>
    <dbReference type="NCBI Taxonomy" id="412755"/>
    <lineage>
        <taxon>unclassified sequences</taxon>
        <taxon>metagenomes</taxon>
        <taxon>ecological metagenomes</taxon>
    </lineage>
</organism>
<reference evidence="1" key="1">
    <citation type="journal article" date="2015" name="Nature">
        <title>Complex archaea that bridge the gap between prokaryotes and eukaryotes.</title>
        <authorList>
            <person name="Spang A."/>
            <person name="Saw J.H."/>
            <person name="Jorgensen S.L."/>
            <person name="Zaremba-Niedzwiedzka K."/>
            <person name="Martijn J."/>
            <person name="Lind A.E."/>
            <person name="van Eijk R."/>
            <person name="Schleper C."/>
            <person name="Guy L."/>
            <person name="Ettema T.J."/>
        </authorList>
    </citation>
    <scope>NUCLEOTIDE SEQUENCE</scope>
</reference>
<protein>
    <submittedName>
        <fullName evidence="1">Uncharacterized protein</fullName>
    </submittedName>
</protein>
<gene>
    <name evidence="1" type="ORF">LCGC14_2083590</name>
</gene>
<sequence>PEVGENTIRIPWVLSAGSGVKTVTIEAATYQGLSTSFSLLIVADYKGIDHTIKFYKLTSLTEVPSSEGTPYDELLRILETNDTAFAPENLLQNLEGVPVAGIRQPTVENEVLVKQTGEFIFVEIIPSQEYLEDLGILGLDTQDQQNFLPTFDVLQQGAQDLFSVPTIFDETNKVFKGVFPVQKEDATFYKDGLSFVIPHFRQDCGDLSATLLATDEYTRDQFNLVVPGGRTVPGETDTPDVWASERDEIGRIKTQIDVRGTEDPYFVFGDPNYRLKKQDE</sequence>
<evidence type="ECO:0000313" key="1">
    <source>
        <dbReference type="EMBL" id="KKL72568.1"/>
    </source>
</evidence>
<feature type="non-terminal residue" evidence="1">
    <location>
        <position position="1"/>
    </location>
</feature>
<accession>A0A0F9EEQ2</accession>